<reference evidence="2" key="1">
    <citation type="journal article" date="2009" name="Plant Mol. Biol.">
        <title>Insights into corn genes derived from large-scale cDNA sequencing.</title>
        <authorList>
            <person name="Alexandrov N.N."/>
            <person name="Brover V.V."/>
            <person name="Freidin S."/>
            <person name="Troukhan M.E."/>
            <person name="Tatarinova T.V."/>
            <person name="Zhang H."/>
            <person name="Swaller T.J."/>
            <person name="Lu Y.P."/>
            <person name="Bouck J."/>
            <person name="Flavell R.B."/>
            <person name="Feldmann K.A."/>
        </authorList>
    </citation>
    <scope>NUCLEOTIDE SEQUENCE</scope>
</reference>
<feature type="signal peptide" evidence="1">
    <location>
        <begin position="1"/>
        <end position="24"/>
    </location>
</feature>
<protein>
    <submittedName>
        <fullName evidence="2">Uncharacterized protein</fullName>
    </submittedName>
</protein>
<dbReference type="HOGENOM" id="CLU_2852992_0_0_1"/>
<name>B6SR84_MAIZE</name>
<accession>B6SR84</accession>
<evidence type="ECO:0000256" key="1">
    <source>
        <dbReference type="SAM" id="SignalP"/>
    </source>
</evidence>
<organism evidence="2">
    <name type="scientific">Zea mays</name>
    <name type="common">Maize</name>
    <dbReference type="NCBI Taxonomy" id="4577"/>
    <lineage>
        <taxon>Eukaryota</taxon>
        <taxon>Viridiplantae</taxon>
        <taxon>Streptophyta</taxon>
        <taxon>Embryophyta</taxon>
        <taxon>Tracheophyta</taxon>
        <taxon>Spermatophyta</taxon>
        <taxon>Magnoliopsida</taxon>
        <taxon>Liliopsida</taxon>
        <taxon>Poales</taxon>
        <taxon>Poaceae</taxon>
        <taxon>PACMAD clade</taxon>
        <taxon>Panicoideae</taxon>
        <taxon>Andropogonodae</taxon>
        <taxon>Andropogoneae</taxon>
        <taxon>Tripsacinae</taxon>
        <taxon>Zea</taxon>
    </lineage>
</organism>
<dbReference type="EMBL" id="EU955249">
    <property type="protein sequence ID" value="ACG27367.1"/>
    <property type="molecule type" value="mRNA"/>
</dbReference>
<keyword evidence="1" id="KW-0732">Signal</keyword>
<evidence type="ECO:0000313" key="2">
    <source>
        <dbReference type="EMBL" id="ACG27367.1"/>
    </source>
</evidence>
<dbReference type="AlphaFoldDB" id="B6SR84"/>
<sequence length="65" mass="7693">MKWLLKRTLLQCLLIKWMEPSNWGLIEGFRPPSPQQRQAPMYLPLHCIFKKTFIHLSLVKCALSL</sequence>
<feature type="chain" id="PRO_5009948667" evidence="1">
    <location>
        <begin position="25"/>
        <end position="65"/>
    </location>
</feature>
<proteinExistence type="evidence at transcript level"/>